<dbReference type="Pfam" id="PF12954">
    <property type="entry name" value="DUF3843"/>
    <property type="match status" value="2"/>
</dbReference>
<dbReference type="EMBL" id="UFSX01000002">
    <property type="protein sequence ID" value="SUV44100.1"/>
    <property type="molecule type" value="Genomic_DNA"/>
</dbReference>
<dbReference type="Proteomes" id="UP000254424">
    <property type="component" value="Unassembled WGS sequence"/>
</dbReference>
<protein>
    <submittedName>
        <fullName evidence="1">Protein of uncharacterized function (DUF3843)</fullName>
    </submittedName>
</protein>
<evidence type="ECO:0000313" key="2">
    <source>
        <dbReference type="Proteomes" id="UP000254424"/>
    </source>
</evidence>
<proteinExistence type="predicted"/>
<dbReference type="OrthoDB" id="693120at2"/>
<accession>A0A380ZCA0</accession>
<evidence type="ECO:0000313" key="1">
    <source>
        <dbReference type="EMBL" id="SUV44100.1"/>
    </source>
</evidence>
<dbReference type="STRING" id="483216.BACEGG_00359"/>
<sequence length="332" mass="38591">MKPTLISMKQWLSANERTRTLPGDQWYINFAAKVFPIVKQSLLFKENDYMQKNVTISLCMYFQDAIAQTGGWKIFSESYYSLYNTYLPFYQLSDGYIPDEINKEDIAFVLWTLKSHAALYEPDEYTLQDPYDKDLLALAQEVYTLMDEDFEKAPINEEPSSMLWVMGPDLLEMPLTPLPEITPETKLSKNAEYCLEYSGGKPLLYFATYKELCKFFVDVLKWENSPSSLLPDLQDKKEFVVYANAKGMLIAHNVAAYFCEEHNPMYNAERAAAEGYKLFCRPEACPFDLIKYGMAKGILPDVQLPFPNGKEILHRNWDFIARYYLCEYYEGD</sequence>
<dbReference type="RefSeq" id="WP_004288634.1">
    <property type="nucleotide sequence ID" value="NZ_CABKNQ010000020.1"/>
</dbReference>
<organism evidence="1 2">
    <name type="scientific">Bacteroides eggerthii</name>
    <dbReference type="NCBI Taxonomy" id="28111"/>
    <lineage>
        <taxon>Bacteria</taxon>
        <taxon>Pseudomonadati</taxon>
        <taxon>Bacteroidota</taxon>
        <taxon>Bacteroidia</taxon>
        <taxon>Bacteroidales</taxon>
        <taxon>Bacteroidaceae</taxon>
        <taxon>Bacteroides</taxon>
    </lineage>
</organism>
<dbReference type="AlphaFoldDB" id="A0A380ZCA0"/>
<gene>
    <name evidence="1" type="ORF">NCTC11155_03510</name>
</gene>
<reference evidence="1 2" key="1">
    <citation type="submission" date="2018-06" db="EMBL/GenBank/DDBJ databases">
        <authorList>
            <consortium name="Pathogen Informatics"/>
            <person name="Doyle S."/>
        </authorList>
    </citation>
    <scope>NUCLEOTIDE SEQUENCE [LARGE SCALE GENOMIC DNA]</scope>
    <source>
        <strain evidence="1 2">NCTC11155</strain>
    </source>
</reference>
<dbReference type="GeneID" id="93072098"/>
<name>A0A380ZCA0_9BACE</name>
<dbReference type="InterPro" id="IPR024214">
    <property type="entry name" value="DUF3843"/>
</dbReference>